<evidence type="ECO:0000313" key="2">
    <source>
        <dbReference type="Proteomes" id="UP000011115"/>
    </source>
</evidence>
<keyword evidence="2" id="KW-1185">Reference proteome</keyword>
<organism evidence="1 2">
    <name type="scientific">Solanum tuberosum</name>
    <name type="common">Potato</name>
    <dbReference type="NCBI Taxonomy" id="4113"/>
    <lineage>
        <taxon>Eukaryota</taxon>
        <taxon>Viridiplantae</taxon>
        <taxon>Streptophyta</taxon>
        <taxon>Embryophyta</taxon>
        <taxon>Tracheophyta</taxon>
        <taxon>Spermatophyta</taxon>
        <taxon>Magnoliopsida</taxon>
        <taxon>eudicotyledons</taxon>
        <taxon>Gunneridae</taxon>
        <taxon>Pentapetalae</taxon>
        <taxon>asterids</taxon>
        <taxon>lamiids</taxon>
        <taxon>Solanales</taxon>
        <taxon>Solanaceae</taxon>
        <taxon>Solanoideae</taxon>
        <taxon>Solaneae</taxon>
        <taxon>Solanum</taxon>
    </lineage>
</organism>
<dbReference type="HOGENOM" id="CLU_2854115_0_0_1"/>
<proteinExistence type="predicted"/>
<sequence length="65" mass="7628">MGTLSVMFLLNFRSPRRSPMLSLLRISNLFLKSSKTLSNLQHREKQLTLLSSPRKLFHPEAQRFK</sequence>
<evidence type="ECO:0000313" key="1">
    <source>
        <dbReference type="EnsemblPlants" id="PGSC0003DMT400069243"/>
    </source>
</evidence>
<accession>M1CK57</accession>
<reference evidence="2" key="1">
    <citation type="journal article" date="2011" name="Nature">
        <title>Genome sequence and analysis of the tuber crop potato.</title>
        <authorList>
            <consortium name="The Potato Genome Sequencing Consortium"/>
        </authorList>
    </citation>
    <scope>NUCLEOTIDE SEQUENCE [LARGE SCALE GENOMIC DNA]</scope>
    <source>
        <strain evidence="2">cv. DM1-3 516 R44</strain>
    </source>
</reference>
<dbReference type="ExpressionAtlas" id="M1CK57">
    <property type="expression patterns" value="baseline"/>
</dbReference>
<dbReference type="EnsemblPlants" id="PGSC0003DMT400069243">
    <property type="protein sequence ID" value="PGSC0003DMT400069243"/>
    <property type="gene ID" value="PGSC0003DMG400026936"/>
</dbReference>
<dbReference type="AlphaFoldDB" id="M1CK57"/>
<dbReference type="Proteomes" id="UP000011115">
    <property type="component" value="Unassembled WGS sequence"/>
</dbReference>
<dbReference type="Gramene" id="PGSC0003DMT400069243">
    <property type="protein sequence ID" value="PGSC0003DMT400069243"/>
    <property type="gene ID" value="PGSC0003DMG400026936"/>
</dbReference>
<reference evidence="1" key="2">
    <citation type="submission" date="2015-06" db="UniProtKB">
        <authorList>
            <consortium name="EnsemblPlants"/>
        </authorList>
    </citation>
    <scope>IDENTIFICATION</scope>
    <source>
        <strain evidence="1">DM1-3 516 R44</strain>
    </source>
</reference>
<protein>
    <submittedName>
        <fullName evidence="1">Syntaxin</fullName>
    </submittedName>
</protein>
<name>M1CK57_SOLTU</name>